<reference evidence="14" key="1">
    <citation type="journal article" date="2019" name="Mar. Biol. Res.">
        <title>Mitochondrial gene rearrangement and phylogenetic relationships in the Amphilepidida and Ophiacanthida (Echinodermata, Ophiuroidea).</title>
        <authorList>
            <person name="Lee T."/>
            <person name="Bae Y.J."/>
            <person name="Shin S."/>
        </authorList>
    </citation>
    <scope>NUCLEOTIDE SEQUENCE</scope>
</reference>
<comment type="catalytic activity">
    <reaction evidence="12 13">
        <text>a ubiquinone + NADH + 5 H(+)(in) = a ubiquinol + NAD(+) + 4 H(+)(out)</text>
        <dbReference type="Rhea" id="RHEA:29091"/>
        <dbReference type="Rhea" id="RHEA-COMP:9565"/>
        <dbReference type="Rhea" id="RHEA-COMP:9566"/>
        <dbReference type="ChEBI" id="CHEBI:15378"/>
        <dbReference type="ChEBI" id="CHEBI:16389"/>
        <dbReference type="ChEBI" id="CHEBI:17976"/>
        <dbReference type="ChEBI" id="CHEBI:57540"/>
        <dbReference type="ChEBI" id="CHEBI:57945"/>
        <dbReference type="EC" id="7.1.1.2"/>
    </reaction>
</comment>
<comment type="similarity">
    <text evidence="2 13">Belongs to the complex I subunit 3 family.</text>
</comment>
<evidence type="ECO:0000256" key="4">
    <source>
        <dbReference type="ARBA" id="ARBA00021007"/>
    </source>
</evidence>
<geneLocation type="mitochondrion" evidence="14"/>
<evidence type="ECO:0000256" key="1">
    <source>
        <dbReference type="ARBA" id="ARBA00004141"/>
    </source>
</evidence>
<dbReference type="GeneID" id="43964929"/>
<feature type="transmembrane region" description="Helical" evidence="13">
    <location>
        <begin position="58"/>
        <end position="82"/>
    </location>
</feature>
<comment type="function">
    <text evidence="13">Core subunit of the mitochondrial membrane respiratory chain NADH dehydrogenase (Complex I) which catalyzes electron transfer from NADH through the respiratory chain, using ubiquinone as an electron acceptor. Essential for the catalytic activity of complex I.</text>
</comment>
<dbReference type="GO" id="GO:0008137">
    <property type="term" value="F:NADH dehydrogenase (ubiquinone) activity"/>
    <property type="evidence" value="ECO:0007669"/>
    <property type="project" value="UniProtKB-UniRule"/>
</dbReference>
<dbReference type="Pfam" id="PF00507">
    <property type="entry name" value="Oxidored_q4"/>
    <property type="match status" value="1"/>
</dbReference>
<sequence>MISPIAPLFFLITSLLSIILIIVGQVLSPKTPYTEKNSPYECGFAPINSPRLPFSFRFFLVAILFLIFDLEIAILLIFPFSLNLINPGLTSTVNSLFLIILAGGLYYEWSQGGLEWAED</sequence>
<evidence type="ECO:0000256" key="6">
    <source>
        <dbReference type="ARBA" id="ARBA00022692"/>
    </source>
</evidence>
<keyword evidence="5 13" id="KW-0813">Transport</keyword>
<evidence type="ECO:0000313" key="14">
    <source>
        <dbReference type="EMBL" id="QHT54214.1"/>
    </source>
</evidence>
<dbReference type="InterPro" id="IPR000440">
    <property type="entry name" value="NADH_UbQ/plastoQ_OxRdtase_su3"/>
</dbReference>
<dbReference type="AlphaFoldDB" id="A0A6C0FFJ7"/>
<feature type="transmembrane region" description="Helical" evidence="13">
    <location>
        <begin position="6"/>
        <end position="27"/>
    </location>
</feature>
<dbReference type="Gene3D" id="1.20.58.1610">
    <property type="entry name" value="NADH:ubiquinone/plastoquinone oxidoreductase, chain 3"/>
    <property type="match status" value="1"/>
</dbReference>
<keyword evidence="13" id="KW-0249">Electron transport</keyword>
<dbReference type="EMBL" id="MK343094">
    <property type="protein sequence ID" value="QHT54214.1"/>
    <property type="molecule type" value="Genomic_DNA"/>
</dbReference>
<protein>
    <recommendedName>
        <fullName evidence="4 13">NADH-ubiquinone oxidoreductase chain 3</fullName>
        <ecNumber evidence="3 13">7.1.1.2</ecNumber>
    </recommendedName>
</protein>
<dbReference type="CTD" id="4537"/>
<keyword evidence="10 13" id="KW-0830">Ubiquinone</keyword>
<evidence type="ECO:0000256" key="9">
    <source>
        <dbReference type="ARBA" id="ARBA00023027"/>
    </source>
</evidence>
<keyword evidence="11 13" id="KW-0472">Membrane</keyword>
<keyword evidence="8 13" id="KW-1133">Transmembrane helix</keyword>
<evidence type="ECO:0000256" key="12">
    <source>
        <dbReference type="ARBA" id="ARBA00049551"/>
    </source>
</evidence>
<evidence type="ECO:0000256" key="7">
    <source>
        <dbReference type="ARBA" id="ARBA00022967"/>
    </source>
</evidence>
<dbReference type="RefSeq" id="YP_009730158.1">
    <property type="nucleotide sequence ID" value="NC_045938.1"/>
</dbReference>
<evidence type="ECO:0000256" key="3">
    <source>
        <dbReference type="ARBA" id="ARBA00012944"/>
    </source>
</evidence>
<dbReference type="InterPro" id="IPR038430">
    <property type="entry name" value="NDAH_ubi_oxred_su3_sf"/>
</dbReference>
<organism evidence="14">
    <name type="scientific">Amphiura sinicola</name>
    <dbReference type="NCBI Taxonomy" id="2705302"/>
    <lineage>
        <taxon>Eukaryota</taxon>
        <taxon>Metazoa</taxon>
        <taxon>Echinodermata</taxon>
        <taxon>Eleutherozoa</taxon>
        <taxon>Asterozoa</taxon>
        <taxon>Ophiuroidea</taxon>
        <taxon>Myophiuroidea</taxon>
        <taxon>Metophiurida</taxon>
        <taxon>Ophintegrida</taxon>
        <taxon>Amphilepidida</taxon>
        <taxon>Ophiurina</taxon>
        <taxon>Gnathophiurina</taxon>
        <taxon>Amphiuroidea</taxon>
        <taxon>Amphiuridae</taxon>
        <taxon>Amphiura</taxon>
    </lineage>
</organism>
<evidence type="ECO:0000256" key="8">
    <source>
        <dbReference type="ARBA" id="ARBA00022989"/>
    </source>
</evidence>
<evidence type="ECO:0000256" key="13">
    <source>
        <dbReference type="RuleBase" id="RU003640"/>
    </source>
</evidence>
<keyword evidence="13" id="KW-0679">Respiratory chain</keyword>
<evidence type="ECO:0000256" key="5">
    <source>
        <dbReference type="ARBA" id="ARBA00022448"/>
    </source>
</evidence>
<feature type="transmembrane region" description="Helical" evidence="13">
    <location>
        <begin position="88"/>
        <end position="107"/>
    </location>
</feature>
<keyword evidence="13 14" id="KW-0496">Mitochondrion</keyword>
<dbReference type="PANTHER" id="PTHR11058:SF9">
    <property type="entry name" value="NADH-UBIQUINONE OXIDOREDUCTASE CHAIN 3"/>
    <property type="match status" value="1"/>
</dbReference>
<keyword evidence="6 13" id="KW-0812">Transmembrane</keyword>
<comment type="subcellular location">
    <subcellularLocation>
        <location evidence="1">Membrane</location>
        <topology evidence="1">Multi-pass membrane protein</topology>
    </subcellularLocation>
    <subcellularLocation>
        <location evidence="13">Mitochondrion membrane</location>
        <topology evidence="13">Multi-pass membrane protein</topology>
    </subcellularLocation>
</comment>
<evidence type="ECO:0000256" key="11">
    <source>
        <dbReference type="ARBA" id="ARBA00023136"/>
    </source>
</evidence>
<dbReference type="FunFam" id="1.20.58.1610:FF:000004">
    <property type="entry name" value="NADH-quinone oxidoreductase subunit A"/>
    <property type="match status" value="1"/>
</dbReference>
<dbReference type="GO" id="GO:0031966">
    <property type="term" value="C:mitochondrial membrane"/>
    <property type="evidence" value="ECO:0007669"/>
    <property type="project" value="UniProtKB-SubCell"/>
</dbReference>
<keyword evidence="9 13" id="KW-0520">NAD</keyword>
<dbReference type="EC" id="7.1.1.2" evidence="3 13"/>
<name>A0A6C0FFJ7_9ECHI</name>
<dbReference type="GO" id="GO:0030964">
    <property type="term" value="C:NADH dehydrogenase complex"/>
    <property type="evidence" value="ECO:0007669"/>
    <property type="project" value="TreeGrafter"/>
</dbReference>
<dbReference type="PANTHER" id="PTHR11058">
    <property type="entry name" value="NADH-UBIQUINONE OXIDOREDUCTASE CHAIN 3"/>
    <property type="match status" value="1"/>
</dbReference>
<evidence type="ECO:0000256" key="10">
    <source>
        <dbReference type="ARBA" id="ARBA00023075"/>
    </source>
</evidence>
<evidence type="ECO:0000256" key="2">
    <source>
        <dbReference type="ARBA" id="ARBA00008472"/>
    </source>
</evidence>
<keyword evidence="7 13" id="KW-1278">Translocase</keyword>
<gene>
    <name evidence="14" type="primary">ND3</name>
</gene>
<accession>A0A6C0FFJ7</accession>
<proteinExistence type="inferred from homology"/>